<dbReference type="Pfam" id="PF13589">
    <property type="entry name" value="HATPase_c_3"/>
    <property type="match status" value="1"/>
</dbReference>
<comment type="similarity">
    <text evidence="1">Belongs to the DNA mismatch repair MutL/HexB family.</text>
</comment>
<dbReference type="InterPro" id="IPR020568">
    <property type="entry name" value="Ribosomal_Su5_D2-typ_SF"/>
</dbReference>
<dbReference type="InterPro" id="IPR013507">
    <property type="entry name" value="DNA_mismatch_S5_2-like"/>
</dbReference>
<dbReference type="AlphaFoldDB" id="A0A6P7SI22"/>
<dbReference type="GO" id="GO:0032389">
    <property type="term" value="C:MutLalpha complex"/>
    <property type="evidence" value="ECO:0007669"/>
    <property type="project" value="TreeGrafter"/>
</dbReference>
<dbReference type="InterPro" id="IPR042121">
    <property type="entry name" value="MutL_C_regsub"/>
</dbReference>
<dbReference type="Gene3D" id="3.30.1540.20">
    <property type="entry name" value="MutL, C-terminal domain, dimerisation subdomain"/>
    <property type="match status" value="1"/>
</dbReference>
<accession>A0A6P7SI22</accession>
<dbReference type="PANTHER" id="PTHR10073">
    <property type="entry name" value="DNA MISMATCH REPAIR PROTEIN MLH, PMS, MUTL"/>
    <property type="match status" value="1"/>
</dbReference>
<feature type="compositionally biased region" description="Low complexity" evidence="3">
    <location>
        <begin position="546"/>
        <end position="565"/>
    </location>
</feature>
<dbReference type="FunFam" id="3.30.565.10:FF:000014">
    <property type="entry name" value="Mismatch repair endonuclease pms1, putative"/>
    <property type="match status" value="1"/>
</dbReference>
<dbReference type="InterPro" id="IPR014721">
    <property type="entry name" value="Ribsml_uS5_D2-typ_fold_subgr"/>
</dbReference>
<feature type="domain" description="DNA mismatch repair protein S5" evidence="5">
    <location>
        <begin position="245"/>
        <end position="382"/>
    </location>
</feature>
<evidence type="ECO:0000256" key="3">
    <source>
        <dbReference type="SAM" id="MobiDB-lite"/>
    </source>
</evidence>
<organism evidence="6 7">
    <name type="scientific">Octopus sinensis</name>
    <name type="common">East Asian common octopus</name>
    <dbReference type="NCBI Taxonomy" id="2607531"/>
    <lineage>
        <taxon>Eukaryota</taxon>
        <taxon>Metazoa</taxon>
        <taxon>Spiralia</taxon>
        <taxon>Lophotrochozoa</taxon>
        <taxon>Mollusca</taxon>
        <taxon>Cephalopoda</taxon>
        <taxon>Coleoidea</taxon>
        <taxon>Octopodiformes</taxon>
        <taxon>Octopoda</taxon>
        <taxon>Incirrata</taxon>
        <taxon>Octopodidae</taxon>
        <taxon>Octopus</taxon>
    </lineage>
</organism>
<evidence type="ECO:0000259" key="5">
    <source>
        <dbReference type="SMART" id="SM01340"/>
    </source>
</evidence>
<feature type="region of interest" description="Disordered" evidence="3">
    <location>
        <begin position="523"/>
        <end position="565"/>
    </location>
</feature>
<feature type="compositionally biased region" description="Basic and acidic residues" evidence="3">
    <location>
        <begin position="581"/>
        <end position="592"/>
    </location>
</feature>
<dbReference type="KEGG" id="osn:115213062"/>
<dbReference type="CDD" id="cd16926">
    <property type="entry name" value="HATPase_MutL-MLH-PMS-like"/>
    <property type="match status" value="1"/>
</dbReference>
<dbReference type="SUPFAM" id="SSF118116">
    <property type="entry name" value="DNA mismatch repair protein MutL"/>
    <property type="match status" value="1"/>
</dbReference>
<dbReference type="SMART" id="SM00853">
    <property type="entry name" value="MutL_C"/>
    <property type="match status" value="1"/>
</dbReference>
<protein>
    <submittedName>
        <fullName evidence="7">Mismatch repair endonuclease PMS2</fullName>
    </submittedName>
</protein>
<keyword evidence="7" id="KW-0378">Hydrolase</keyword>
<dbReference type="Pfam" id="PF08676">
    <property type="entry name" value="MutL_C"/>
    <property type="match status" value="1"/>
</dbReference>
<proteinExistence type="inferred from homology"/>
<feature type="region of interest" description="Disordered" evidence="3">
    <location>
        <begin position="411"/>
        <end position="449"/>
    </location>
</feature>
<feature type="region of interest" description="Disordered" evidence="3">
    <location>
        <begin position="579"/>
        <end position="609"/>
    </location>
</feature>
<dbReference type="InterPro" id="IPR002099">
    <property type="entry name" value="MutL/Mlh/PMS"/>
</dbReference>
<dbReference type="PANTHER" id="PTHR10073:SF52">
    <property type="entry name" value="MISMATCH REPAIR ENDONUCLEASE PMS2"/>
    <property type="match status" value="1"/>
</dbReference>
<dbReference type="Proteomes" id="UP000515154">
    <property type="component" value="Linkage group LG1"/>
</dbReference>
<evidence type="ECO:0000259" key="4">
    <source>
        <dbReference type="SMART" id="SM00853"/>
    </source>
</evidence>
<dbReference type="Gene3D" id="3.30.565.10">
    <property type="entry name" value="Histidine kinase-like ATPase, C-terminal domain"/>
    <property type="match status" value="1"/>
</dbReference>
<dbReference type="InterPro" id="IPR014790">
    <property type="entry name" value="MutL_C"/>
</dbReference>
<evidence type="ECO:0000256" key="1">
    <source>
        <dbReference type="ARBA" id="ARBA00006082"/>
    </source>
</evidence>
<dbReference type="Gene3D" id="3.30.1370.100">
    <property type="entry name" value="MutL, C-terminal domain, regulatory subdomain"/>
    <property type="match status" value="1"/>
</dbReference>
<evidence type="ECO:0000256" key="2">
    <source>
        <dbReference type="ARBA" id="ARBA00022763"/>
    </source>
</evidence>
<dbReference type="RefSeq" id="XP_029637835.1">
    <property type="nucleotide sequence ID" value="XM_029781975.2"/>
</dbReference>
<dbReference type="GO" id="GO:0005524">
    <property type="term" value="F:ATP binding"/>
    <property type="evidence" value="ECO:0007669"/>
    <property type="project" value="InterPro"/>
</dbReference>
<dbReference type="FunFam" id="3.30.230.10:FF:000032">
    <property type="entry name" value="mismatch repair endonuclease PMS2 isoform X2"/>
    <property type="match status" value="1"/>
</dbReference>
<dbReference type="InterPro" id="IPR038973">
    <property type="entry name" value="MutL/Mlh/Pms-like"/>
</dbReference>
<dbReference type="Pfam" id="PF01119">
    <property type="entry name" value="DNA_mis_repair"/>
    <property type="match status" value="1"/>
</dbReference>
<dbReference type="FunFam" id="3.30.1370.100:FF:000001">
    <property type="entry name" value="Mismatch repair endonuclease pms1, putative"/>
    <property type="match status" value="1"/>
</dbReference>
<sequence length="876" mass="99053">MKMEENNSDSATSSSQNDSEEFLKNRTFQKDTIQAIDRKSIHHICSGQVIVNLATGVKELVENSIDAGATTVEIKLKEYGSELIEVIDNGCGVAEENFEGLTLKHYTSKLKDISDLTLVETFGFRGEALSSLCALSKLTVITRHINASVGTKLQFDHHGKINSRTPCARQPGCTVILENLFSTLPVRHKEFLRNLKKEFFKMVQILNSYCLINVGVRISCYNQVGKGSRSLIVSSIGKCSVKENIANIFGTKQLQTISEIIHTKPSEDVCADFGIKLNEEVCDLFSIDGYISKCEHGCGRSSTDRQFYFVNKRPCDSVKITKIVNDVYHMYNRHQYPFVVLQLNITKGSVDVNVTPDKRKVFFENEKLLHAIIKASLLALYEPMSAICTSISMKGQLNFDAKHERVFNESCEKELSSPKQTPSKLLSNLSRSMSSPSSGSNHQSHENTPSSLMKFYNEKQKLSSSSPTLKKAQSLNSLSRWLKRKPQDDTENVESDRSSPKKLAYSEPFLDSSFTFKDLSQGENCKQVQDEDTASFHSSNETQPVSDSGLSLSQPESSQSQTESYSSLSVYYHSCDTVSPSEEHTASVKSEESQSQTSELQEQETEREMVKKSEVIAKYDEESEIFRKETTVPFSMDFLRQKLKLRREHKDNASKDLCRNFRAKISPNENKSAEEELAKQIDKSMFKSMEILGQFNLGFIITRLNDDLFIVDQHATDEKYNFEKLRKNTVMQGQKLIRPQSLELTASNEIILLNSIEIFNRNGFSFIIDESALPGQRVKLETAPVSKNWNFGKEDIEELIFMLTDSPGVMCRPSRICQMFASRACRKSIMIGTALKKREMKTLICHMSELDQPWNCPHGRPTMRHLINLSMIPTSI</sequence>
<dbReference type="NCBIfam" id="TIGR00585">
    <property type="entry name" value="mutl"/>
    <property type="match status" value="1"/>
</dbReference>
<dbReference type="SUPFAM" id="SSF55874">
    <property type="entry name" value="ATPase domain of HSP90 chaperone/DNA topoisomerase II/histidine kinase"/>
    <property type="match status" value="1"/>
</dbReference>
<dbReference type="InterPro" id="IPR014762">
    <property type="entry name" value="DNA_mismatch_repair_CS"/>
</dbReference>
<name>A0A6P7SI22_9MOLL</name>
<feature type="compositionally biased region" description="Low complexity" evidence="3">
    <location>
        <begin position="8"/>
        <end position="17"/>
    </location>
</feature>
<dbReference type="SMART" id="SM01340">
    <property type="entry name" value="DNA_mis_repair"/>
    <property type="match status" value="1"/>
</dbReference>
<dbReference type="InterPro" id="IPR042120">
    <property type="entry name" value="MutL_C_dimsub"/>
</dbReference>
<dbReference type="GO" id="GO:0140664">
    <property type="term" value="F:ATP-dependent DNA damage sensor activity"/>
    <property type="evidence" value="ECO:0007669"/>
    <property type="project" value="InterPro"/>
</dbReference>
<evidence type="ECO:0000313" key="7">
    <source>
        <dbReference type="RefSeq" id="XP_029637835.1"/>
    </source>
</evidence>
<feature type="domain" description="MutL C-terminal dimerisation" evidence="4">
    <location>
        <begin position="691"/>
        <end position="835"/>
    </location>
</feature>
<dbReference type="InterPro" id="IPR036890">
    <property type="entry name" value="HATPase_C_sf"/>
</dbReference>
<keyword evidence="2" id="KW-0227">DNA damage</keyword>
<keyword evidence="7" id="KW-0540">Nuclease</keyword>
<feature type="compositionally biased region" description="Polar residues" evidence="3">
    <location>
        <begin position="535"/>
        <end position="545"/>
    </location>
</feature>
<keyword evidence="6" id="KW-1185">Reference proteome</keyword>
<dbReference type="SUPFAM" id="SSF54211">
    <property type="entry name" value="Ribosomal protein S5 domain 2-like"/>
    <property type="match status" value="1"/>
</dbReference>
<dbReference type="GO" id="GO:0016887">
    <property type="term" value="F:ATP hydrolysis activity"/>
    <property type="evidence" value="ECO:0007669"/>
    <property type="project" value="InterPro"/>
</dbReference>
<feature type="region of interest" description="Disordered" evidence="3">
    <location>
        <begin position="1"/>
        <end position="23"/>
    </location>
</feature>
<dbReference type="CDD" id="cd03484">
    <property type="entry name" value="MutL_Trans_hPMS_2_like"/>
    <property type="match status" value="1"/>
</dbReference>
<feature type="region of interest" description="Disordered" evidence="3">
    <location>
        <begin position="478"/>
        <end position="504"/>
    </location>
</feature>
<feature type="compositionally biased region" description="Low complexity" evidence="3">
    <location>
        <begin position="423"/>
        <end position="440"/>
    </location>
</feature>
<gene>
    <name evidence="7" type="primary">LOC115213062</name>
</gene>
<reference evidence="7" key="1">
    <citation type="submission" date="2025-08" db="UniProtKB">
        <authorList>
            <consortium name="RefSeq"/>
        </authorList>
    </citation>
    <scope>IDENTIFICATION</scope>
</reference>
<dbReference type="InterPro" id="IPR037198">
    <property type="entry name" value="MutL_C_sf"/>
</dbReference>
<dbReference type="PROSITE" id="PS00058">
    <property type="entry name" value="DNA_MISMATCH_REPAIR_1"/>
    <property type="match status" value="1"/>
</dbReference>
<dbReference type="Gene3D" id="3.30.230.10">
    <property type="match status" value="1"/>
</dbReference>
<evidence type="ECO:0000313" key="6">
    <source>
        <dbReference type="Proteomes" id="UP000515154"/>
    </source>
</evidence>
<dbReference type="GO" id="GO:0030983">
    <property type="term" value="F:mismatched DNA binding"/>
    <property type="evidence" value="ECO:0007669"/>
    <property type="project" value="InterPro"/>
</dbReference>
<dbReference type="GO" id="GO:0006298">
    <property type="term" value="P:mismatch repair"/>
    <property type="evidence" value="ECO:0007669"/>
    <property type="project" value="InterPro"/>
</dbReference>
<keyword evidence="7" id="KW-0255">Endonuclease</keyword>
<dbReference type="GO" id="GO:0004519">
    <property type="term" value="F:endonuclease activity"/>
    <property type="evidence" value="ECO:0007669"/>
    <property type="project" value="UniProtKB-KW"/>
</dbReference>